<evidence type="ECO:0008006" key="4">
    <source>
        <dbReference type="Google" id="ProtNLM"/>
    </source>
</evidence>
<evidence type="ECO:0000256" key="1">
    <source>
        <dbReference type="SAM" id="SignalP"/>
    </source>
</evidence>
<gene>
    <name evidence="2" type="ORF">AX774_g6428</name>
</gene>
<dbReference type="AlphaFoldDB" id="A0A1R1PGS1"/>
<evidence type="ECO:0000313" key="3">
    <source>
        <dbReference type="Proteomes" id="UP000188320"/>
    </source>
</evidence>
<proteinExistence type="predicted"/>
<keyword evidence="1" id="KW-0732">Signal</keyword>
<evidence type="ECO:0000313" key="2">
    <source>
        <dbReference type="EMBL" id="OMH80137.1"/>
    </source>
</evidence>
<feature type="signal peptide" evidence="1">
    <location>
        <begin position="1"/>
        <end position="17"/>
    </location>
</feature>
<sequence>MSHWIAVPCIAFSMVIAKSAVLLLCPPGRCFSPYSPHKTAPFAFPVVFFLILSSRYQTNLRPVLSC</sequence>
<organism evidence="2 3">
    <name type="scientific">Zancudomyces culisetae</name>
    <name type="common">Gut fungus</name>
    <name type="synonym">Smittium culisetae</name>
    <dbReference type="NCBI Taxonomy" id="1213189"/>
    <lineage>
        <taxon>Eukaryota</taxon>
        <taxon>Fungi</taxon>
        <taxon>Fungi incertae sedis</taxon>
        <taxon>Zoopagomycota</taxon>
        <taxon>Kickxellomycotina</taxon>
        <taxon>Harpellomycetes</taxon>
        <taxon>Harpellales</taxon>
        <taxon>Legeriomycetaceae</taxon>
        <taxon>Zancudomyces</taxon>
    </lineage>
</organism>
<dbReference type="EMBL" id="LSSK01001297">
    <property type="protein sequence ID" value="OMH80137.1"/>
    <property type="molecule type" value="Genomic_DNA"/>
</dbReference>
<reference evidence="3" key="1">
    <citation type="submission" date="2017-01" db="EMBL/GenBank/DDBJ databases">
        <authorList>
            <person name="Wang Y."/>
            <person name="White M."/>
            <person name="Kvist S."/>
            <person name="Moncalvo J.-M."/>
        </authorList>
    </citation>
    <scope>NUCLEOTIDE SEQUENCE [LARGE SCALE GENOMIC DNA]</scope>
    <source>
        <strain evidence="3">COL-18-3</strain>
    </source>
</reference>
<protein>
    <recommendedName>
        <fullName evidence="4">Secreted peptide</fullName>
    </recommendedName>
</protein>
<dbReference type="Proteomes" id="UP000188320">
    <property type="component" value="Unassembled WGS sequence"/>
</dbReference>
<comment type="caution">
    <text evidence="2">The sequence shown here is derived from an EMBL/GenBank/DDBJ whole genome shotgun (WGS) entry which is preliminary data.</text>
</comment>
<accession>A0A1R1PGS1</accession>
<feature type="chain" id="PRO_5012683903" description="Secreted peptide" evidence="1">
    <location>
        <begin position="18"/>
        <end position="66"/>
    </location>
</feature>
<name>A0A1R1PGS1_ZANCU</name>
<keyword evidence="3" id="KW-1185">Reference proteome</keyword>